<dbReference type="PANTHER" id="PTHR46579:SF1">
    <property type="entry name" value="F5_8 TYPE C DOMAIN-CONTAINING PROTEIN"/>
    <property type="match status" value="1"/>
</dbReference>
<sequence length="308" mass="35683">MLVHVYLWLNCSDLLSTRKVNGTSGHSSNRFMCDKCYATSYELASPSCYDPSQFRLQEDWRHLKYAFMAHADPESADEIRTRRGVSWSSLNYLPGWMPSQSAPVEFMHGVFLGLTRHVSNVILYKYGLLNGNRHRNPLEKLEDFLQNLHWPAEAGHPPPCMARGKGHPKADQWRNLISVLFVGLFVAWEQDSEIPDADPPPSASNTNNRKAQITYEKTVRSRLREGLLLWASMHIHLTQYFHFVQHMEGQFYQYGPCYGRWAYPYEQNNGKLSRINHNRHKGGELEGTLMRQWWSSTFNHELVSGLLL</sequence>
<reference evidence="3" key="1">
    <citation type="journal article" date="2012" name="Science">
        <title>The Paleozoic origin of enzymatic lignin decomposition reconstructed from 31 fungal genomes.</title>
        <authorList>
            <person name="Floudas D."/>
            <person name="Binder M."/>
            <person name="Riley R."/>
            <person name="Barry K."/>
            <person name="Blanchette R.A."/>
            <person name="Henrissat B."/>
            <person name="Martinez A.T."/>
            <person name="Otillar R."/>
            <person name="Spatafora J.W."/>
            <person name="Yadav J.S."/>
            <person name="Aerts A."/>
            <person name="Benoit I."/>
            <person name="Boyd A."/>
            <person name="Carlson A."/>
            <person name="Copeland A."/>
            <person name="Coutinho P.M."/>
            <person name="de Vries R.P."/>
            <person name="Ferreira P."/>
            <person name="Findley K."/>
            <person name="Foster B."/>
            <person name="Gaskell J."/>
            <person name="Glotzer D."/>
            <person name="Gorecki P."/>
            <person name="Heitman J."/>
            <person name="Hesse C."/>
            <person name="Hori C."/>
            <person name="Igarashi K."/>
            <person name="Jurgens J.A."/>
            <person name="Kallen N."/>
            <person name="Kersten P."/>
            <person name="Kohler A."/>
            <person name="Kuees U."/>
            <person name="Kumar T.K.A."/>
            <person name="Kuo A."/>
            <person name="LaButti K."/>
            <person name="Larrondo L.F."/>
            <person name="Lindquist E."/>
            <person name="Ling A."/>
            <person name="Lombard V."/>
            <person name="Lucas S."/>
            <person name="Lundell T."/>
            <person name="Martin R."/>
            <person name="McLaughlin D.J."/>
            <person name="Morgenstern I."/>
            <person name="Morin E."/>
            <person name="Murat C."/>
            <person name="Nagy L.G."/>
            <person name="Nolan M."/>
            <person name="Ohm R.A."/>
            <person name="Patyshakuliyeva A."/>
            <person name="Rokas A."/>
            <person name="Ruiz-Duenas F.J."/>
            <person name="Sabat G."/>
            <person name="Salamov A."/>
            <person name="Samejima M."/>
            <person name="Schmutz J."/>
            <person name="Slot J.C."/>
            <person name="St John F."/>
            <person name="Stenlid J."/>
            <person name="Sun H."/>
            <person name="Sun S."/>
            <person name="Syed K."/>
            <person name="Tsang A."/>
            <person name="Wiebenga A."/>
            <person name="Young D."/>
            <person name="Pisabarro A."/>
            <person name="Eastwood D.C."/>
            <person name="Martin F."/>
            <person name="Cullen D."/>
            <person name="Grigoriev I.V."/>
            <person name="Hibbett D.S."/>
        </authorList>
    </citation>
    <scope>NUCLEOTIDE SEQUENCE [LARGE SCALE GENOMIC DNA]</scope>
    <source>
        <strain evidence="3">RWD-64-598 SS2</strain>
    </source>
</reference>
<evidence type="ECO:0000313" key="2">
    <source>
        <dbReference type="EMBL" id="EIW80794.1"/>
    </source>
</evidence>
<feature type="region of interest" description="Disordered" evidence="1">
    <location>
        <begin position="193"/>
        <end position="213"/>
    </location>
</feature>
<dbReference type="PANTHER" id="PTHR46579">
    <property type="entry name" value="F5/8 TYPE C DOMAIN-CONTAINING PROTEIN-RELATED"/>
    <property type="match status" value="1"/>
</dbReference>
<dbReference type="Proteomes" id="UP000053558">
    <property type="component" value="Unassembled WGS sequence"/>
</dbReference>
<dbReference type="KEGG" id="cput:CONPUDRAFT_57479"/>
<comment type="caution">
    <text evidence="2">The sequence shown here is derived from an EMBL/GenBank/DDBJ whole genome shotgun (WGS) entry which is preliminary data.</text>
</comment>
<keyword evidence="3" id="KW-1185">Reference proteome</keyword>
<evidence type="ECO:0000256" key="1">
    <source>
        <dbReference type="SAM" id="MobiDB-lite"/>
    </source>
</evidence>
<dbReference type="GeneID" id="19207874"/>
<dbReference type="OrthoDB" id="2686586at2759"/>
<protein>
    <submittedName>
        <fullName evidence="2">Uncharacterized protein</fullName>
    </submittedName>
</protein>
<dbReference type="RefSeq" id="XP_007769042.1">
    <property type="nucleotide sequence ID" value="XM_007770852.1"/>
</dbReference>
<proteinExistence type="predicted"/>
<accession>A0A5M3MQ06</accession>
<dbReference type="AlphaFoldDB" id="A0A5M3MQ06"/>
<evidence type="ECO:0000313" key="3">
    <source>
        <dbReference type="Proteomes" id="UP000053558"/>
    </source>
</evidence>
<gene>
    <name evidence="2" type="ORF">CONPUDRAFT_57479</name>
</gene>
<dbReference type="EMBL" id="JH711579">
    <property type="protein sequence ID" value="EIW80794.1"/>
    <property type="molecule type" value="Genomic_DNA"/>
</dbReference>
<name>A0A5M3MQ06_CONPW</name>
<organism evidence="2 3">
    <name type="scientific">Coniophora puteana (strain RWD-64-598)</name>
    <name type="common">Brown rot fungus</name>
    <dbReference type="NCBI Taxonomy" id="741705"/>
    <lineage>
        <taxon>Eukaryota</taxon>
        <taxon>Fungi</taxon>
        <taxon>Dikarya</taxon>
        <taxon>Basidiomycota</taxon>
        <taxon>Agaricomycotina</taxon>
        <taxon>Agaricomycetes</taxon>
        <taxon>Agaricomycetidae</taxon>
        <taxon>Boletales</taxon>
        <taxon>Coniophorineae</taxon>
        <taxon>Coniophoraceae</taxon>
        <taxon>Coniophora</taxon>
    </lineage>
</organism>